<feature type="region of interest" description="Disordered" evidence="1">
    <location>
        <begin position="41"/>
        <end position="93"/>
    </location>
</feature>
<dbReference type="RefSeq" id="WP_095975611.1">
    <property type="nucleotide sequence ID" value="NZ_CP022163.1"/>
</dbReference>
<dbReference type="Proteomes" id="UP000217289">
    <property type="component" value="Chromosome"/>
</dbReference>
<dbReference type="AlphaFoldDB" id="A0A286NUQ1"/>
<feature type="region of interest" description="Disordered" evidence="1">
    <location>
        <begin position="109"/>
        <end position="134"/>
    </location>
</feature>
<evidence type="ECO:0000256" key="2">
    <source>
        <dbReference type="SAM" id="Phobius"/>
    </source>
</evidence>
<reference evidence="3 4" key="1">
    <citation type="submission" date="2017-06" db="EMBL/GenBank/DDBJ databases">
        <authorList>
            <person name="Kim H.J."/>
            <person name="Triplett B.A."/>
        </authorList>
    </citation>
    <scope>NUCLEOTIDE SEQUENCE [LARGE SCALE GENOMIC DNA]</scope>
    <source>
        <strain evidence="3 4">DSM 14713</strain>
    </source>
</reference>
<evidence type="ECO:0000313" key="4">
    <source>
        <dbReference type="Proteomes" id="UP000217289"/>
    </source>
</evidence>
<keyword evidence="4" id="KW-1185">Reference proteome</keyword>
<accession>A0A286NUQ1</accession>
<dbReference type="KEGG" id="mbd:MEBOL_000138"/>
<feature type="transmembrane region" description="Helical" evidence="2">
    <location>
        <begin position="12"/>
        <end position="32"/>
    </location>
</feature>
<sequence length="134" mass="14543">MLRREDRRDLAWLGLWVAVYGLAFAPVLHAVYGHGRVQPAASRSAAAPWVSHSPSPPPVGHPHDESAPHSHDEDTPTGHSHGAGSVEHLQAWAVPSHAPPVPQVFWVSLPTPSFGRERPRQGRPLRPTAMPQAP</sequence>
<protein>
    <submittedName>
        <fullName evidence="3">Uncharacterized protein</fullName>
    </submittedName>
</protein>
<proteinExistence type="predicted"/>
<feature type="compositionally biased region" description="Basic and acidic residues" evidence="1">
    <location>
        <begin position="61"/>
        <end position="76"/>
    </location>
</feature>
<keyword evidence="2" id="KW-1133">Transmembrane helix</keyword>
<organism evidence="3 4">
    <name type="scientific">Melittangium boletus DSM 14713</name>
    <dbReference type="NCBI Taxonomy" id="1294270"/>
    <lineage>
        <taxon>Bacteria</taxon>
        <taxon>Pseudomonadati</taxon>
        <taxon>Myxococcota</taxon>
        <taxon>Myxococcia</taxon>
        <taxon>Myxococcales</taxon>
        <taxon>Cystobacterineae</taxon>
        <taxon>Archangiaceae</taxon>
        <taxon>Melittangium</taxon>
    </lineage>
</organism>
<name>A0A286NUQ1_9BACT</name>
<keyword evidence="2" id="KW-0812">Transmembrane</keyword>
<gene>
    <name evidence="3" type="ORF">MEBOL_000138</name>
</gene>
<evidence type="ECO:0000256" key="1">
    <source>
        <dbReference type="SAM" id="MobiDB-lite"/>
    </source>
</evidence>
<feature type="compositionally biased region" description="Low complexity" evidence="1">
    <location>
        <begin position="44"/>
        <end position="53"/>
    </location>
</feature>
<evidence type="ECO:0000313" key="3">
    <source>
        <dbReference type="EMBL" id="ATB26704.1"/>
    </source>
</evidence>
<keyword evidence="2" id="KW-0472">Membrane</keyword>
<dbReference type="EMBL" id="CP022163">
    <property type="protein sequence ID" value="ATB26704.1"/>
    <property type="molecule type" value="Genomic_DNA"/>
</dbReference>